<keyword evidence="8" id="KW-0723">Serine/threonine-protein kinase</keyword>
<dbReference type="Pfam" id="PF12796">
    <property type="entry name" value="Ank_2"/>
    <property type="match status" value="1"/>
</dbReference>
<dbReference type="EC" id="2.7.11.1" evidence="1"/>
<dbReference type="PROSITE" id="PS00108">
    <property type="entry name" value="PROTEIN_KINASE_ST"/>
    <property type="match status" value="1"/>
</dbReference>
<dbReference type="InterPro" id="IPR008271">
    <property type="entry name" value="Ser/Thr_kinase_AS"/>
</dbReference>
<evidence type="ECO:0000256" key="1">
    <source>
        <dbReference type="ARBA" id="ARBA00012513"/>
    </source>
</evidence>
<keyword evidence="3" id="KW-0547">Nucleotide-binding</keyword>
<evidence type="ECO:0000256" key="4">
    <source>
        <dbReference type="ARBA" id="ARBA00022777"/>
    </source>
</evidence>
<dbReference type="PANTHER" id="PTHR43671">
    <property type="entry name" value="SERINE/THREONINE-PROTEIN KINASE NEK"/>
    <property type="match status" value="1"/>
</dbReference>
<dbReference type="SUPFAM" id="SSF56112">
    <property type="entry name" value="Protein kinase-like (PK-like)"/>
    <property type="match status" value="1"/>
</dbReference>
<dbReference type="InterPro" id="IPR002110">
    <property type="entry name" value="Ankyrin_rpt"/>
</dbReference>
<dbReference type="InterPro" id="IPR000719">
    <property type="entry name" value="Prot_kinase_dom"/>
</dbReference>
<dbReference type="Gene3D" id="1.25.40.20">
    <property type="entry name" value="Ankyrin repeat-containing domain"/>
    <property type="match status" value="1"/>
</dbReference>
<dbReference type="AlphaFoldDB" id="A0A132NZT9"/>
<evidence type="ECO:0000313" key="9">
    <source>
        <dbReference type="Proteomes" id="UP000070089"/>
    </source>
</evidence>
<dbReference type="PANTHER" id="PTHR43671:SF13">
    <property type="entry name" value="SERINE_THREONINE-PROTEIN KINASE NEK2"/>
    <property type="match status" value="1"/>
</dbReference>
<evidence type="ECO:0000256" key="3">
    <source>
        <dbReference type="ARBA" id="ARBA00022741"/>
    </source>
</evidence>
<evidence type="ECO:0000256" key="6">
    <source>
        <dbReference type="SAM" id="MobiDB-lite"/>
    </source>
</evidence>
<name>A0A132NZT9_GIAIN</name>
<evidence type="ECO:0000256" key="2">
    <source>
        <dbReference type="ARBA" id="ARBA00022679"/>
    </source>
</evidence>
<evidence type="ECO:0000259" key="7">
    <source>
        <dbReference type="PROSITE" id="PS50011"/>
    </source>
</evidence>
<dbReference type="InterPro" id="IPR036770">
    <property type="entry name" value="Ankyrin_rpt-contain_sf"/>
</dbReference>
<keyword evidence="2" id="KW-0808">Transferase</keyword>
<reference evidence="8 9" key="1">
    <citation type="journal article" date="2015" name="Mol. Biochem. Parasitol.">
        <title>Identification of polymorphic genes for use in assemblage B genotyping assays through comparative genomics of multiple assemblage B Giardia duodenalis isolates.</title>
        <authorList>
            <person name="Wielinga C."/>
            <person name="Thompson R.C."/>
            <person name="Monis P."/>
            <person name="Ryan U."/>
        </authorList>
    </citation>
    <scope>NUCLEOTIDE SEQUENCE [LARGE SCALE GENOMIC DNA]</scope>
    <source>
        <strain evidence="8 9">BAH15c1</strain>
    </source>
</reference>
<dbReference type="Gene3D" id="1.10.510.10">
    <property type="entry name" value="Transferase(Phosphotransferase) domain 1"/>
    <property type="match status" value="1"/>
</dbReference>
<gene>
    <name evidence="8" type="ORF">QR46_0440</name>
</gene>
<dbReference type="SMART" id="SM00248">
    <property type="entry name" value="ANK"/>
    <property type="match status" value="2"/>
</dbReference>
<dbReference type="GO" id="GO:0004674">
    <property type="term" value="F:protein serine/threonine kinase activity"/>
    <property type="evidence" value="ECO:0007669"/>
    <property type="project" value="UniProtKB-KW"/>
</dbReference>
<accession>A0A132NZT9</accession>
<dbReference type="InterPro" id="IPR011009">
    <property type="entry name" value="Kinase-like_dom_sf"/>
</dbReference>
<dbReference type="Pfam" id="PF00069">
    <property type="entry name" value="Pkinase"/>
    <property type="match status" value="2"/>
</dbReference>
<keyword evidence="4 8" id="KW-0418">Kinase</keyword>
<feature type="region of interest" description="Disordered" evidence="6">
    <location>
        <begin position="519"/>
        <end position="541"/>
    </location>
</feature>
<dbReference type="PROSITE" id="PS50011">
    <property type="entry name" value="PROTEIN_KINASE_DOM"/>
    <property type="match status" value="1"/>
</dbReference>
<organism evidence="8 9">
    <name type="scientific">Giardia duodenalis assemblage B</name>
    <dbReference type="NCBI Taxonomy" id="1394984"/>
    <lineage>
        <taxon>Eukaryota</taxon>
        <taxon>Metamonada</taxon>
        <taxon>Diplomonadida</taxon>
        <taxon>Hexamitidae</taxon>
        <taxon>Giardiinae</taxon>
        <taxon>Giardia</taxon>
    </lineage>
</organism>
<proteinExistence type="predicted"/>
<dbReference type="SUPFAM" id="SSF48403">
    <property type="entry name" value="Ankyrin repeat"/>
    <property type="match status" value="1"/>
</dbReference>
<dbReference type="FunFam" id="1.10.510.10:FF:001679">
    <property type="entry name" value="Serine/threonine protein kinase"/>
    <property type="match status" value="1"/>
</dbReference>
<dbReference type="InterPro" id="IPR050660">
    <property type="entry name" value="NEK_Ser/Thr_kinase"/>
</dbReference>
<protein>
    <recommendedName>
        <fullName evidence="1">non-specific serine/threonine protein kinase</fullName>
        <ecNumber evidence="1">2.7.11.1</ecNumber>
    </recommendedName>
</protein>
<sequence length="689" mass="76141">MTHKGPTGFYFCTLDLMYDKHLINNTYRVIGLCGSGSYGKVYRVQHVGTSEIYACKEICYTNMGAKERGILEQEVNVVTTLVHPHIIRHHEIIHDKASEVLYVIMEFCTNGDLSSIMMNAKRAGNHLSETYVLDICKQVLDALVYCHSPFKYNPATSKGPDGGSKDIDSSNLQPKVVLHRDIKPANLLVNHSGAIKLADFGFCRVLSSTTDMTATRAGTPLYMAPELLEGKGYTAKADIWSLGITMYEICSFKLPYPSPTIDDLQKRILSESRKPLPKCYSEKLTSVIDLMLTVDPVARPTAAMVLEYITYVYTQQVHRPVSPPQASANIPLNVQNMAQINTYGLRALSSNTTKTTDKPATPLLARDAIRAVSAAASAVAKPGPINPIQTQQSATIKKLQEDILKLSEAQKTTSIELVNKSNEIFVLKEQLKTAKLTSQRHLYELEQFKNYVTATYGQINGPAPDQPSYMDLLAECGNYTTEIANLRTEIAHLKEQLKKPQDHEDSNSSKPEILQIRAGKDANKERSLQTPPSTSVLSKSSVTPKIKDINVECLEDSLLSDCISADVLNNKKSSESMMLSKIEQQLRKVHELMIKGSDSILRDSYGNTMLMHAAASGYSLLVRCLCSTQAKQKNGKGKTALILSIQNGHHTCAQILLPYEKDIPDAAGKTPEFYALNSANKDIQSLFLS</sequence>
<comment type="caution">
    <text evidence="8">The sequence shown here is derived from an EMBL/GenBank/DDBJ whole genome shotgun (WGS) entry which is preliminary data.</text>
</comment>
<dbReference type="OrthoDB" id="10252354at2759"/>
<evidence type="ECO:0000256" key="5">
    <source>
        <dbReference type="ARBA" id="ARBA00022840"/>
    </source>
</evidence>
<dbReference type="VEuPathDB" id="GiardiaDB:QR46_0440"/>
<evidence type="ECO:0000313" key="8">
    <source>
        <dbReference type="EMBL" id="KWX15580.1"/>
    </source>
</evidence>
<feature type="compositionally biased region" description="Polar residues" evidence="6">
    <location>
        <begin position="528"/>
        <end position="541"/>
    </location>
</feature>
<feature type="domain" description="Protein kinase" evidence="7">
    <location>
        <begin position="27"/>
        <end position="312"/>
    </location>
</feature>
<dbReference type="Proteomes" id="UP000070089">
    <property type="component" value="Unassembled WGS sequence"/>
</dbReference>
<keyword evidence="5" id="KW-0067">ATP-binding</keyword>
<dbReference type="SMART" id="SM00220">
    <property type="entry name" value="S_TKc"/>
    <property type="match status" value="1"/>
</dbReference>
<dbReference type="GO" id="GO:0005524">
    <property type="term" value="F:ATP binding"/>
    <property type="evidence" value="ECO:0007669"/>
    <property type="project" value="UniProtKB-KW"/>
</dbReference>
<dbReference type="EMBL" id="JXTI01000006">
    <property type="protein sequence ID" value="KWX15580.1"/>
    <property type="molecule type" value="Genomic_DNA"/>
</dbReference>